<feature type="domain" description="AB hydrolase-1" evidence="1">
    <location>
        <begin position="13"/>
        <end position="137"/>
    </location>
</feature>
<dbReference type="EMBL" id="MZGS01000024">
    <property type="protein sequence ID" value="PWB86416.1"/>
    <property type="molecule type" value="Genomic_DNA"/>
</dbReference>
<keyword evidence="2" id="KW-0378">Hydrolase</keyword>
<accession>A0A315XKQ3</accession>
<name>A0A315XKQ3_9EURY</name>
<dbReference type="EC" id="3.1.1.24" evidence="2"/>
<dbReference type="Pfam" id="PF00561">
    <property type="entry name" value="Abhydrolase_1"/>
    <property type="match status" value="1"/>
</dbReference>
<dbReference type="PANTHER" id="PTHR43433">
    <property type="entry name" value="HYDROLASE, ALPHA/BETA FOLD FAMILY PROTEIN"/>
    <property type="match status" value="1"/>
</dbReference>
<dbReference type="OrthoDB" id="7531at2157"/>
<dbReference type="PRINTS" id="PR00111">
    <property type="entry name" value="ABHYDROLASE"/>
</dbReference>
<sequence length="254" mass="28759">MELNYAVEGDGEPLVFIHGLSDNLLYWEALAAALRKEFKVVRFDLRGHGKSLLGEDEISIGTYANDLKSLLDELDITTANLIGFSLGGAIAMDFALRFPDYVSSLVLMSTFYKCDDDCAAVFSQFIDELNLSFEDFFEFMLPKVLCPDVIESNREELDFLKQAASKTANIEAYKMATEACFNFDVENLLSQIRVPTLILAGKYDEIFPKSIQESLSEKIENSKLIVFDNLKHNLLVGKNNVEIVEILKEFYKKR</sequence>
<evidence type="ECO:0000259" key="1">
    <source>
        <dbReference type="Pfam" id="PF00561"/>
    </source>
</evidence>
<dbReference type="Gene3D" id="3.40.50.1820">
    <property type="entry name" value="alpha/beta hydrolase"/>
    <property type="match status" value="1"/>
</dbReference>
<dbReference type="InterPro" id="IPR050471">
    <property type="entry name" value="AB_hydrolase"/>
</dbReference>
<dbReference type="InterPro" id="IPR029058">
    <property type="entry name" value="AB_hydrolase_fold"/>
</dbReference>
<evidence type="ECO:0000313" key="3">
    <source>
        <dbReference type="Proteomes" id="UP000251717"/>
    </source>
</evidence>
<proteinExistence type="predicted"/>
<dbReference type="InterPro" id="IPR000073">
    <property type="entry name" value="AB_hydrolase_1"/>
</dbReference>
<dbReference type="RefSeq" id="WP_116592333.1">
    <property type="nucleotide sequence ID" value="NZ_MZGS01000024.1"/>
</dbReference>
<evidence type="ECO:0000313" key="2">
    <source>
        <dbReference type="EMBL" id="PWB86416.1"/>
    </source>
</evidence>
<keyword evidence="3" id="KW-1185">Reference proteome</keyword>
<dbReference type="AlphaFoldDB" id="A0A315XKQ3"/>
<organism evidence="2 3">
    <name type="scientific">Methanobrevibacter thaueri</name>
    <dbReference type="NCBI Taxonomy" id="190975"/>
    <lineage>
        <taxon>Archaea</taxon>
        <taxon>Methanobacteriati</taxon>
        <taxon>Methanobacteriota</taxon>
        <taxon>Methanomada group</taxon>
        <taxon>Methanobacteria</taxon>
        <taxon>Methanobacteriales</taxon>
        <taxon>Methanobacteriaceae</taxon>
        <taxon>Methanobrevibacter</taxon>
    </lineage>
</organism>
<reference evidence="2 3" key="1">
    <citation type="submission" date="2017-03" db="EMBL/GenBank/DDBJ databases">
        <title>Genome sequence of Methanobrevibacter thaueri.</title>
        <authorList>
            <person name="Poehlein A."/>
            <person name="Seedorf H."/>
            <person name="Daniel R."/>
        </authorList>
    </citation>
    <scope>NUCLEOTIDE SEQUENCE [LARGE SCALE GENOMIC DNA]</scope>
    <source>
        <strain evidence="2 3">DSM 11995</strain>
    </source>
</reference>
<dbReference type="PANTHER" id="PTHR43433:SF5">
    <property type="entry name" value="AB HYDROLASE-1 DOMAIN-CONTAINING PROTEIN"/>
    <property type="match status" value="1"/>
</dbReference>
<gene>
    <name evidence="2" type="primary">catD</name>
    <name evidence="2" type="ORF">MBBTH_13990</name>
</gene>
<dbReference type="GO" id="GO:0047570">
    <property type="term" value="F:3-oxoadipate enol-lactonase activity"/>
    <property type="evidence" value="ECO:0007669"/>
    <property type="project" value="UniProtKB-EC"/>
</dbReference>
<protein>
    <submittedName>
        <fullName evidence="2">3-oxoadipate enol-lactonase 2</fullName>
        <ecNumber evidence="2">3.1.1.24</ecNumber>
    </submittedName>
</protein>
<comment type="caution">
    <text evidence="2">The sequence shown here is derived from an EMBL/GenBank/DDBJ whole genome shotgun (WGS) entry which is preliminary data.</text>
</comment>
<dbReference type="SUPFAM" id="SSF53474">
    <property type="entry name" value="alpha/beta-Hydrolases"/>
    <property type="match status" value="1"/>
</dbReference>
<dbReference type="Proteomes" id="UP000251717">
    <property type="component" value="Unassembled WGS sequence"/>
</dbReference>